<name>A0A3R9R0L0_9BACT</name>
<reference evidence="3 4" key="1">
    <citation type="submission" date="2018-12" db="EMBL/GenBank/DDBJ databases">
        <title>Sequencing of bacterial isolates from soil warming experiment in Harvard Forest, Massachusetts, USA.</title>
        <authorList>
            <person name="Deangelis K."/>
        </authorList>
    </citation>
    <scope>NUCLEOTIDE SEQUENCE [LARGE SCALE GENOMIC DNA]</scope>
    <source>
        <strain evidence="3 4">EB153</strain>
    </source>
</reference>
<dbReference type="PANTHER" id="PTHR45947">
    <property type="entry name" value="SULFOQUINOVOSYL TRANSFERASE SQD2"/>
    <property type="match status" value="1"/>
</dbReference>
<comment type="caution">
    <text evidence="3">The sequence shown here is derived from an EMBL/GenBank/DDBJ whole genome shotgun (WGS) entry which is preliminary data.</text>
</comment>
<dbReference type="SUPFAM" id="SSF53756">
    <property type="entry name" value="UDP-Glycosyltransferase/glycogen phosphorylase"/>
    <property type="match status" value="1"/>
</dbReference>
<feature type="domain" description="Glycosyltransferase subfamily 4-like N-terminal" evidence="2">
    <location>
        <begin position="31"/>
        <end position="176"/>
    </location>
</feature>
<dbReference type="EMBL" id="RSDW01000001">
    <property type="protein sequence ID" value="RSL15057.1"/>
    <property type="molecule type" value="Genomic_DNA"/>
</dbReference>
<dbReference type="GO" id="GO:0016757">
    <property type="term" value="F:glycosyltransferase activity"/>
    <property type="evidence" value="ECO:0007669"/>
    <property type="project" value="InterPro"/>
</dbReference>
<evidence type="ECO:0000313" key="4">
    <source>
        <dbReference type="Proteomes" id="UP000269669"/>
    </source>
</evidence>
<dbReference type="Gene3D" id="3.40.50.2000">
    <property type="entry name" value="Glycogen Phosphorylase B"/>
    <property type="match status" value="2"/>
</dbReference>
<protein>
    <submittedName>
        <fullName evidence="3">Glycosyltransferase involved in cell wall biosynthesis</fullName>
    </submittedName>
</protein>
<dbReference type="Pfam" id="PF00534">
    <property type="entry name" value="Glycos_transf_1"/>
    <property type="match status" value="1"/>
</dbReference>
<keyword evidence="4" id="KW-1185">Reference proteome</keyword>
<gene>
    <name evidence="3" type="ORF">EDE15_0531</name>
</gene>
<dbReference type="Pfam" id="PF13579">
    <property type="entry name" value="Glyco_trans_4_4"/>
    <property type="match status" value="1"/>
</dbReference>
<dbReference type="Proteomes" id="UP000269669">
    <property type="component" value="Unassembled WGS sequence"/>
</dbReference>
<sequence>MRILHIIATLDPAAGGPVESVRVLLSYGPIGYMGEVVTLDDPDAPFLKNVGFPVHALGPTRTVYGFNTKLLPWLKTNRDRFDGVVVNGLWQYCGFAAWRALAGNTPYVVFTHGMLDPYFKHAFPMKHIKKWLYWIPVEYRVLRDAYRVLFTSKAEKRLAEQSFHLHRWNPYVVPYGASGPTGDPELLKEAFFERCPGTKGKRYLLFLGRIHRKKGCDLLIDAFAKIASKDPELYLVVAGPDQQQWSERLQQTAASKGIAGRIYWPGMVTGDAKWGAFFASEAFILPSHQENFGIAVAEALACGKPVLLANKVNIAEDIAEDGAGLMEMDTMEGTLQLLERWIAMSPIERTEMAERASSCYQRRYDMRENAKAIIRLFETATVTSEVATLTK</sequence>
<keyword evidence="3" id="KW-0808">Transferase</keyword>
<organism evidence="3 4">
    <name type="scientific">Edaphobacter aggregans</name>
    <dbReference type="NCBI Taxonomy" id="570835"/>
    <lineage>
        <taxon>Bacteria</taxon>
        <taxon>Pseudomonadati</taxon>
        <taxon>Acidobacteriota</taxon>
        <taxon>Terriglobia</taxon>
        <taxon>Terriglobales</taxon>
        <taxon>Acidobacteriaceae</taxon>
        <taxon>Edaphobacter</taxon>
    </lineage>
</organism>
<proteinExistence type="predicted"/>
<dbReference type="InterPro" id="IPR050194">
    <property type="entry name" value="Glycosyltransferase_grp1"/>
</dbReference>
<evidence type="ECO:0000259" key="1">
    <source>
        <dbReference type="Pfam" id="PF00534"/>
    </source>
</evidence>
<dbReference type="PANTHER" id="PTHR45947:SF3">
    <property type="entry name" value="SULFOQUINOVOSYL TRANSFERASE SQD2"/>
    <property type="match status" value="1"/>
</dbReference>
<evidence type="ECO:0000259" key="2">
    <source>
        <dbReference type="Pfam" id="PF13579"/>
    </source>
</evidence>
<dbReference type="OrthoDB" id="9795068at2"/>
<evidence type="ECO:0000313" key="3">
    <source>
        <dbReference type="EMBL" id="RSL15057.1"/>
    </source>
</evidence>
<dbReference type="AlphaFoldDB" id="A0A3R9R0L0"/>
<dbReference type="InterPro" id="IPR001296">
    <property type="entry name" value="Glyco_trans_1"/>
</dbReference>
<feature type="domain" description="Glycosyl transferase family 1" evidence="1">
    <location>
        <begin position="199"/>
        <end position="356"/>
    </location>
</feature>
<accession>A0A3R9R0L0</accession>
<dbReference type="InterPro" id="IPR028098">
    <property type="entry name" value="Glyco_trans_4-like_N"/>
</dbReference>